<dbReference type="EMBL" id="FRFC01000003">
    <property type="protein sequence ID" value="SHO44699.1"/>
    <property type="molecule type" value="Genomic_DNA"/>
</dbReference>
<dbReference type="Proteomes" id="UP000232412">
    <property type="component" value="Unassembled WGS sequence"/>
</dbReference>
<evidence type="ECO:0000313" key="2">
    <source>
        <dbReference type="Proteomes" id="UP000232412"/>
    </source>
</evidence>
<keyword evidence="2" id="KW-1185">Reference proteome</keyword>
<organism evidence="1 2">
    <name type="scientific">Nitrosotalea sinensis</name>
    <dbReference type="NCBI Taxonomy" id="1499975"/>
    <lineage>
        <taxon>Archaea</taxon>
        <taxon>Nitrososphaerota</taxon>
        <taxon>Nitrososphaeria</taxon>
        <taxon>Nitrosotaleales</taxon>
        <taxon>Nitrosotaleaceae</taxon>
        <taxon>Nitrosotalea</taxon>
    </lineage>
</organism>
<proteinExistence type="predicted"/>
<gene>
    <name evidence="1" type="ORF">NSIN_20411</name>
</gene>
<dbReference type="AlphaFoldDB" id="A0A2H1EFT5"/>
<reference evidence="2" key="1">
    <citation type="submission" date="2016-12" db="EMBL/GenBank/DDBJ databases">
        <authorList>
            <person name="Herbold C."/>
        </authorList>
    </citation>
    <scope>NUCLEOTIDE SEQUENCE [LARGE SCALE GENOMIC DNA]</scope>
</reference>
<protein>
    <submittedName>
        <fullName evidence="1">Uncharacterized protein</fullName>
    </submittedName>
</protein>
<accession>A0A2H1EFT5</accession>
<name>A0A2H1EFT5_9ARCH</name>
<evidence type="ECO:0000313" key="1">
    <source>
        <dbReference type="EMBL" id="SHO44699.1"/>
    </source>
</evidence>
<sequence>MLGTRLYSLKIFFSFLLSENLTTTEQPIQIVVSVDQVEKMISQGWRFLATLPGEKAVFENFGFRTRDV</sequence>